<keyword evidence="3" id="KW-1185">Reference proteome</keyword>
<feature type="chain" id="PRO_5044234124" description="Lon N-terminal domain-containing protein" evidence="1">
    <location>
        <begin position="25"/>
        <end position="275"/>
    </location>
</feature>
<name>A0A0D3JH74_EMIH1</name>
<dbReference type="PaxDb" id="2903-EOD22859"/>
<sequence length="275" mass="30437">MWPPPNFLLVPSGFLGFRLLAGLARPPLLLLDEESGDINDGGISSVNWVTVDASGPDVEPTEEEGTSVMPLFPLGAAYLPHTTPVLNIFEPRYRAMYNDILFNGARRFMVTNVEPETGALAEVGVVFYLDELKEDRVKYIGQHRVINRSLSFARGTSPSDRGLWGTIGLWQQFLEQRTQVLGQKMQREIQSGVASYLSDNSLREDLDLPPELIAEIEAIQRRYRGEVDALDGEPGSLRFQAPSRRWLATRKSLQSLFSSGDAKGEGEGGAPDDKS</sequence>
<dbReference type="KEGG" id="ehx:EMIHUDRAFT_195264"/>
<dbReference type="SUPFAM" id="SSF88697">
    <property type="entry name" value="PUA domain-like"/>
    <property type="match status" value="1"/>
</dbReference>
<evidence type="ECO:0008006" key="4">
    <source>
        <dbReference type="Google" id="ProtNLM"/>
    </source>
</evidence>
<dbReference type="GeneID" id="17268770"/>
<accession>A0A0D3JH74</accession>
<dbReference type="Proteomes" id="UP000013827">
    <property type="component" value="Unassembled WGS sequence"/>
</dbReference>
<dbReference type="InterPro" id="IPR015947">
    <property type="entry name" value="PUA-like_sf"/>
</dbReference>
<evidence type="ECO:0000313" key="3">
    <source>
        <dbReference type="Proteomes" id="UP000013827"/>
    </source>
</evidence>
<keyword evidence="1" id="KW-0732">Signal</keyword>
<protein>
    <recommendedName>
        <fullName evidence="4">Lon N-terminal domain-containing protein</fullName>
    </recommendedName>
</protein>
<proteinExistence type="predicted"/>
<reference evidence="2" key="2">
    <citation type="submission" date="2024-10" db="UniProtKB">
        <authorList>
            <consortium name="EnsemblProtists"/>
        </authorList>
    </citation>
    <scope>IDENTIFICATION</scope>
</reference>
<evidence type="ECO:0000256" key="1">
    <source>
        <dbReference type="SAM" id="SignalP"/>
    </source>
</evidence>
<evidence type="ECO:0000313" key="2">
    <source>
        <dbReference type="EnsemblProtists" id="EOD22859"/>
    </source>
</evidence>
<dbReference type="Gene3D" id="2.30.130.40">
    <property type="entry name" value="LON domain-like"/>
    <property type="match status" value="1"/>
</dbReference>
<organism evidence="2 3">
    <name type="scientific">Emiliania huxleyi (strain CCMP1516)</name>
    <dbReference type="NCBI Taxonomy" id="280463"/>
    <lineage>
        <taxon>Eukaryota</taxon>
        <taxon>Haptista</taxon>
        <taxon>Haptophyta</taxon>
        <taxon>Prymnesiophyceae</taxon>
        <taxon>Isochrysidales</taxon>
        <taxon>Noelaerhabdaceae</taxon>
        <taxon>Emiliania</taxon>
    </lineage>
</organism>
<reference evidence="3" key="1">
    <citation type="journal article" date="2013" name="Nature">
        <title>Pan genome of the phytoplankton Emiliania underpins its global distribution.</title>
        <authorList>
            <person name="Read B.A."/>
            <person name="Kegel J."/>
            <person name="Klute M.J."/>
            <person name="Kuo A."/>
            <person name="Lefebvre S.C."/>
            <person name="Maumus F."/>
            <person name="Mayer C."/>
            <person name="Miller J."/>
            <person name="Monier A."/>
            <person name="Salamov A."/>
            <person name="Young J."/>
            <person name="Aguilar M."/>
            <person name="Claverie J.M."/>
            <person name="Frickenhaus S."/>
            <person name="Gonzalez K."/>
            <person name="Herman E.K."/>
            <person name="Lin Y.C."/>
            <person name="Napier J."/>
            <person name="Ogata H."/>
            <person name="Sarno A.F."/>
            <person name="Shmutz J."/>
            <person name="Schroeder D."/>
            <person name="de Vargas C."/>
            <person name="Verret F."/>
            <person name="von Dassow P."/>
            <person name="Valentin K."/>
            <person name="Van de Peer Y."/>
            <person name="Wheeler G."/>
            <person name="Dacks J.B."/>
            <person name="Delwiche C.F."/>
            <person name="Dyhrman S.T."/>
            <person name="Glockner G."/>
            <person name="John U."/>
            <person name="Richards T."/>
            <person name="Worden A.Z."/>
            <person name="Zhang X."/>
            <person name="Grigoriev I.V."/>
            <person name="Allen A.E."/>
            <person name="Bidle K."/>
            <person name="Borodovsky M."/>
            <person name="Bowler C."/>
            <person name="Brownlee C."/>
            <person name="Cock J.M."/>
            <person name="Elias M."/>
            <person name="Gladyshev V.N."/>
            <person name="Groth M."/>
            <person name="Guda C."/>
            <person name="Hadaegh A."/>
            <person name="Iglesias-Rodriguez M.D."/>
            <person name="Jenkins J."/>
            <person name="Jones B.M."/>
            <person name="Lawson T."/>
            <person name="Leese F."/>
            <person name="Lindquist E."/>
            <person name="Lobanov A."/>
            <person name="Lomsadze A."/>
            <person name="Malik S.B."/>
            <person name="Marsh M.E."/>
            <person name="Mackinder L."/>
            <person name="Mock T."/>
            <person name="Mueller-Roeber B."/>
            <person name="Pagarete A."/>
            <person name="Parker M."/>
            <person name="Probert I."/>
            <person name="Quesneville H."/>
            <person name="Raines C."/>
            <person name="Rensing S.A."/>
            <person name="Riano-Pachon D.M."/>
            <person name="Richier S."/>
            <person name="Rokitta S."/>
            <person name="Shiraiwa Y."/>
            <person name="Soanes D.M."/>
            <person name="van der Giezen M."/>
            <person name="Wahlund T.M."/>
            <person name="Williams B."/>
            <person name="Wilson W."/>
            <person name="Wolfe G."/>
            <person name="Wurch L.L."/>
        </authorList>
    </citation>
    <scope>NUCLEOTIDE SEQUENCE</scope>
</reference>
<dbReference type="EnsemblProtists" id="EOD22859">
    <property type="protein sequence ID" value="EOD22859"/>
    <property type="gene ID" value="EMIHUDRAFT_195264"/>
</dbReference>
<dbReference type="RefSeq" id="XP_005775288.1">
    <property type="nucleotide sequence ID" value="XM_005775231.1"/>
</dbReference>
<dbReference type="HOGENOM" id="CLU_1013480_0_0_1"/>
<dbReference type="InterPro" id="IPR046336">
    <property type="entry name" value="Lon_prtase_N_sf"/>
</dbReference>
<feature type="signal peptide" evidence="1">
    <location>
        <begin position="1"/>
        <end position="24"/>
    </location>
</feature>
<dbReference type="eggNOG" id="ENOG502RY2Y">
    <property type="taxonomic scope" value="Eukaryota"/>
</dbReference>
<dbReference type="AlphaFoldDB" id="A0A0D3JH74"/>